<feature type="non-terminal residue" evidence="1">
    <location>
        <position position="121"/>
    </location>
</feature>
<protein>
    <submittedName>
        <fullName evidence="1">Uncharacterized protein</fullName>
    </submittedName>
</protein>
<organism evidence="1 2">
    <name type="scientific">Fusarium euwallaceae</name>
    <dbReference type="NCBI Taxonomy" id="1147111"/>
    <lineage>
        <taxon>Eukaryota</taxon>
        <taxon>Fungi</taxon>
        <taxon>Dikarya</taxon>
        <taxon>Ascomycota</taxon>
        <taxon>Pezizomycotina</taxon>
        <taxon>Sordariomycetes</taxon>
        <taxon>Hypocreomycetidae</taxon>
        <taxon>Hypocreales</taxon>
        <taxon>Nectriaceae</taxon>
        <taxon>Fusarium</taxon>
        <taxon>Fusarium solani species complex</taxon>
    </lineage>
</organism>
<evidence type="ECO:0000313" key="1">
    <source>
        <dbReference type="EMBL" id="RTE67835.1"/>
    </source>
</evidence>
<keyword evidence="2" id="KW-1185">Reference proteome</keyword>
<dbReference type="Proteomes" id="UP000287124">
    <property type="component" value="Unassembled WGS sequence"/>
</dbReference>
<reference evidence="1 2" key="1">
    <citation type="submission" date="2017-06" db="EMBL/GenBank/DDBJ databases">
        <title>Comparative genomic analysis of Ambrosia Fusariam Clade fungi.</title>
        <authorList>
            <person name="Stajich J.E."/>
            <person name="Carrillo J."/>
            <person name="Kijimoto T."/>
            <person name="Eskalen A."/>
            <person name="O'Donnell K."/>
            <person name="Kasson M."/>
        </authorList>
    </citation>
    <scope>NUCLEOTIDE SEQUENCE [LARGE SCALE GENOMIC DNA]</scope>
    <source>
        <strain evidence="1 2">UCR1854</strain>
    </source>
</reference>
<accession>A0A430KWF2</accession>
<gene>
    <name evidence="1" type="ORF">BHE90_017791</name>
</gene>
<dbReference type="EMBL" id="MIKF01001728">
    <property type="protein sequence ID" value="RTE67835.1"/>
    <property type="molecule type" value="Genomic_DNA"/>
</dbReference>
<name>A0A430KWF2_9HYPO</name>
<dbReference type="AlphaFoldDB" id="A0A430KWF2"/>
<comment type="caution">
    <text evidence="1">The sequence shown here is derived from an EMBL/GenBank/DDBJ whole genome shotgun (WGS) entry which is preliminary data.</text>
</comment>
<sequence length="121" mass="13162">MRERTGGATTSTILAACPFQIDVIFRAFHARPGGLAEGFSSVLSKDGNRAFSIALSVEKDKAAHSTLQLRSFLRQFGDAFPQAYYDFLNGAAEEPDWKACYPAEWAAAEAEAWQLELGAKG</sequence>
<evidence type="ECO:0000313" key="2">
    <source>
        <dbReference type="Proteomes" id="UP000287124"/>
    </source>
</evidence>
<proteinExistence type="predicted"/>
<dbReference type="PROSITE" id="PS51257">
    <property type="entry name" value="PROKAR_LIPOPROTEIN"/>
    <property type="match status" value="1"/>
</dbReference>